<keyword evidence="2" id="KW-0479">Metal-binding</keyword>
<dbReference type="Proteomes" id="UP000614741">
    <property type="component" value="Unassembled WGS sequence"/>
</dbReference>
<accession>A0ABQ4DML7</accession>
<evidence type="ECO:0000256" key="2">
    <source>
        <dbReference type="RuleBase" id="RU000461"/>
    </source>
</evidence>
<evidence type="ECO:0000256" key="1">
    <source>
        <dbReference type="ARBA" id="ARBA00010617"/>
    </source>
</evidence>
<keyword evidence="5" id="KW-1185">Reference proteome</keyword>
<comment type="similarity">
    <text evidence="1 2">Belongs to the cytochrome P450 family.</text>
</comment>
<feature type="region of interest" description="Disordered" evidence="3">
    <location>
        <begin position="1"/>
        <end position="35"/>
    </location>
</feature>
<sequence>MTTTDPGAATAQPGPQDDVPDFPVPRSCPFSPPQTYAGVRERDALTRVRVHGGKHAWLVARFEDVRTALAHPGASSDARNPAFPALGAGEQQVAAELRPFIRMDPPDHTQVRRMLVGEFTLRRVQALRPEIEAVCAEQVEHLLSRPQPADLVADYANRVSTTVICRLLGVPMEDLEFFRRVTSVSGSRTATAQEVGAALQELFGLLDRLIDLKAVTPGDDLVSRLVNGPLARGEITRTSLLSQIGITLNAGHETSRNAIPLAALDLLRHPDQLDLLRADPSLWPDAVDELLRHLSVADVITLRVATQDIALSVGTIPAGDAFIALLAGANHDPAVFDEPERLDVRRAQRHHVAFGHGVHQCVGQNLGRVELEIALRTLLERVPSLRLAVPESELPMRGASAIFGLDEVPVTW</sequence>
<keyword evidence="2" id="KW-0503">Monooxygenase</keyword>
<dbReference type="PRINTS" id="PR00359">
    <property type="entry name" value="BP450"/>
</dbReference>
<dbReference type="CDD" id="cd11030">
    <property type="entry name" value="CYP105-like"/>
    <property type="match status" value="1"/>
</dbReference>
<dbReference type="InterPro" id="IPR001128">
    <property type="entry name" value="Cyt_P450"/>
</dbReference>
<dbReference type="PROSITE" id="PS00086">
    <property type="entry name" value="CYTOCHROME_P450"/>
    <property type="match status" value="1"/>
</dbReference>
<dbReference type="Gene3D" id="1.10.630.10">
    <property type="entry name" value="Cytochrome P450"/>
    <property type="match status" value="1"/>
</dbReference>
<dbReference type="PANTHER" id="PTHR46696">
    <property type="entry name" value="P450, PUTATIVE (EUROFUNG)-RELATED"/>
    <property type="match status" value="1"/>
</dbReference>
<protein>
    <submittedName>
        <fullName evidence="4">Cytochrome P450</fullName>
    </submittedName>
</protein>
<evidence type="ECO:0000313" key="5">
    <source>
        <dbReference type="Proteomes" id="UP000614741"/>
    </source>
</evidence>
<evidence type="ECO:0000256" key="3">
    <source>
        <dbReference type="SAM" id="MobiDB-lite"/>
    </source>
</evidence>
<organism evidence="4 5">
    <name type="scientific">Cellulomonas phragmiteti</name>
    <dbReference type="NCBI Taxonomy" id="478780"/>
    <lineage>
        <taxon>Bacteria</taxon>
        <taxon>Bacillati</taxon>
        <taxon>Actinomycetota</taxon>
        <taxon>Actinomycetes</taxon>
        <taxon>Micrococcales</taxon>
        <taxon>Cellulomonadaceae</taxon>
        <taxon>Cellulomonas</taxon>
    </lineage>
</organism>
<reference evidence="4 5" key="1">
    <citation type="submission" date="2021-01" db="EMBL/GenBank/DDBJ databases">
        <title>Whole genome shotgun sequence of Cellulomonas phragmiteti NBRC 110785.</title>
        <authorList>
            <person name="Komaki H."/>
            <person name="Tamura T."/>
        </authorList>
    </citation>
    <scope>NUCLEOTIDE SEQUENCE [LARGE SCALE GENOMIC DNA]</scope>
    <source>
        <strain evidence="4 5">NBRC 110785</strain>
    </source>
</reference>
<dbReference type="InterPro" id="IPR002397">
    <property type="entry name" value="Cyt_P450_B"/>
</dbReference>
<dbReference type="RefSeq" id="WP_203674430.1">
    <property type="nucleotide sequence ID" value="NZ_BONP01000013.1"/>
</dbReference>
<dbReference type="Pfam" id="PF00067">
    <property type="entry name" value="p450"/>
    <property type="match status" value="1"/>
</dbReference>
<dbReference type="InterPro" id="IPR036396">
    <property type="entry name" value="Cyt_P450_sf"/>
</dbReference>
<gene>
    <name evidence="4" type="ORF">Cph01nite_23540</name>
</gene>
<dbReference type="InterPro" id="IPR017972">
    <property type="entry name" value="Cyt_P450_CS"/>
</dbReference>
<evidence type="ECO:0000313" key="4">
    <source>
        <dbReference type="EMBL" id="GIG40592.1"/>
    </source>
</evidence>
<dbReference type="PANTHER" id="PTHR46696:SF1">
    <property type="entry name" value="CYTOCHROME P450 YJIB-RELATED"/>
    <property type="match status" value="1"/>
</dbReference>
<keyword evidence="2" id="KW-0349">Heme</keyword>
<keyword evidence="2" id="KW-0560">Oxidoreductase</keyword>
<name>A0ABQ4DML7_9CELL</name>
<keyword evidence="2" id="KW-0408">Iron</keyword>
<proteinExistence type="inferred from homology"/>
<comment type="caution">
    <text evidence="4">The sequence shown here is derived from an EMBL/GenBank/DDBJ whole genome shotgun (WGS) entry which is preliminary data.</text>
</comment>
<dbReference type="EMBL" id="BONP01000013">
    <property type="protein sequence ID" value="GIG40592.1"/>
    <property type="molecule type" value="Genomic_DNA"/>
</dbReference>
<dbReference type="SUPFAM" id="SSF48264">
    <property type="entry name" value="Cytochrome P450"/>
    <property type="match status" value="1"/>
</dbReference>